<keyword evidence="9" id="KW-1185">Reference proteome</keyword>
<keyword evidence="2" id="KW-0229">DNA integration</keyword>
<dbReference type="KEGG" id="ote:Oter_1936"/>
<gene>
    <name evidence="8" type="ordered locus">Oter_1936</name>
</gene>
<dbReference type="Gene3D" id="1.10.443.10">
    <property type="entry name" value="Intergrase catalytic core"/>
    <property type="match status" value="1"/>
</dbReference>
<name>B1ZY20_OPITP</name>
<dbReference type="InterPro" id="IPR044068">
    <property type="entry name" value="CB"/>
</dbReference>
<evidence type="ECO:0000256" key="3">
    <source>
        <dbReference type="ARBA" id="ARBA00023125"/>
    </source>
</evidence>
<dbReference type="STRING" id="452637.Oter_1936"/>
<sequence length="391" mass="44030">MASLRKRLRSPYWFACFYNADGTRAQRSTKQSDKRKALGIANQWERAAKLAGQKRLGEAQARRVLSDIYEITNDEPLPSATARDFLTRWAERRKLDTANRTFQAYKQVVRDFLKSLGPRAERDISQISKTDIVTYRDEVLTRTSIATANKSLKYLRVALGAAYKDGLTQDNAASKVDAIRRRDDERKQRRPFTLGELKAILANASAEWRGLILFGFYTGQRLSDIANLTWQNLDLEREVIRFVTGKTGRQMEIPIAAPLLAHIETMPASDDPSAPLFPESSSVAAGESADSRLSQHFYDLLVAAGLAKARRRDKQRDEGAPAHGRSRRRTVHEISFHSLRHTATSLLKNAGVSEAVAMDIIGHDSEAISRHYTHIETKAKRKALAKLPKLF</sequence>
<dbReference type="SUPFAM" id="SSF56349">
    <property type="entry name" value="DNA breaking-rejoining enzymes"/>
    <property type="match status" value="1"/>
</dbReference>
<dbReference type="InterPro" id="IPR010998">
    <property type="entry name" value="Integrase_recombinase_N"/>
</dbReference>
<comment type="similarity">
    <text evidence="1">Belongs to the 'phage' integrase family.</text>
</comment>
<dbReference type="CDD" id="cd00796">
    <property type="entry name" value="INT_Rci_Hp1_C"/>
    <property type="match status" value="1"/>
</dbReference>
<dbReference type="HOGENOM" id="CLU_713118_0_0_0"/>
<evidence type="ECO:0000256" key="4">
    <source>
        <dbReference type="ARBA" id="ARBA00023172"/>
    </source>
</evidence>
<evidence type="ECO:0000313" key="9">
    <source>
        <dbReference type="Proteomes" id="UP000007013"/>
    </source>
</evidence>
<dbReference type="GO" id="GO:0015074">
    <property type="term" value="P:DNA integration"/>
    <property type="evidence" value="ECO:0007669"/>
    <property type="project" value="UniProtKB-KW"/>
</dbReference>
<dbReference type="RefSeq" id="WP_012374756.1">
    <property type="nucleotide sequence ID" value="NC_010571.1"/>
</dbReference>
<evidence type="ECO:0000259" key="6">
    <source>
        <dbReference type="PROSITE" id="PS51898"/>
    </source>
</evidence>
<feature type="domain" description="Tyr recombinase" evidence="6">
    <location>
        <begin position="187"/>
        <end position="385"/>
    </location>
</feature>
<keyword evidence="4" id="KW-0233">DNA recombination</keyword>
<dbReference type="InterPro" id="IPR013762">
    <property type="entry name" value="Integrase-like_cat_sf"/>
</dbReference>
<dbReference type="EMBL" id="CP001032">
    <property type="protein sequence ID" value="ACB75219.1"/>
    <property type="molecule type" value="Genomic_DNA"/>
</dbReference>
<dbReference type="Gene3D" id="1.10.150.130">
    <property type="match status" value="1"/>
</dbReference>
<protein>
    <submittedName>
        <fullName evidence="8">Integrase family protein</fullName>
    </submittedName>
</protein>
<dbReference type="PANTHER" id="PTHR30629">
    <property type="entry name" value="PROPHAGE INTEGRASE"/>
    <property type="match status" value="1"/>
</dbReference>
<reference evidence="8 9" key="1">
    <citation type="journal article" date="2011" name="J. Bacteriol.">
        <title>Genome sequence of the verrucomicrobium Opitutus terrae PB90-1, an abundant inhabitant of rice paddy soil ecosystems.</title>
        <authorList>
            <person name="van Passel M.W."/>
            <person name="Kant R."/>
            <person name="Palva A."/>
            <person name="Copeland A."/>
            <person name="Lucas S."/>
            <person name="Lapidus A."/>
            <person name="Glavina del Rio T."/>
            <person name="Pitluck S."/>
            <person name="Goltsman E."/>
            <person name="Clum A."/>
            <person name="Sun H."/>
            <person name="Schmutz J."/>
            <person name="Larimer F.W."/>
            <person name="Land M.L."/>
            <person name="Hauser L."/>
            <person name="Kyrpides N."/>
            <person name="Mikhailova N."/>
            <person name="Richardson P.P."/>
            <person name="Janssen P.H."/>
            <person name="de Vos W.M."/>
            <person name="Smidt H."/>
        </authorList>
    </citation>
    <scope>NUCLEOTIDE SEQUENCE [LARGE SCALE GENOMIC DNA]</scope>
    <source>
        <strain evidence="9">DSM 11246 / JCM 15787 / PB90-1</strain>
    </source>
</reference>
<dbReference type="GO" id="GO:0006310">
    <property type="term" value="P:DNA recombination"/>
    <property type="evidence" value="ECO:0007669"/>
    <property type="project" value="UniProtKB-KW"/>
</dbReference>
<evidence type="ECO:0000256" key="2">
    <source>
        <dbReference type="ARBA" id="ARBA00022908"/>
    </source>
</evidence>
<accession>B1ZY20</accession>
<dbReference type="Proteomes" id="UP000007013">
    <property type="component" value="Chromosome"/>
</dbReference>
<dbReference type="PROSITE" id="PS51898">
    <property type="entry name" value="TYR_RECOMBINASE"/>
    <property type="match status" value="1"/>
</dbReference>
<proteinExistence type="inferred from homology"/>
<dbReference type="InterPro" id="IPR011010">
    <property type="entry name" value="DNA_brk_join_enz"/>
</dbReference>
<evidence type="ECO:0000313" key="8">
    <source>
        <dbReference type="EMBL" id="ACB75219.1"/>
    </source>
</evidence>
<evidence type="ECO:0000259" key="7">
    <source>
        <dbReference type="PROSITE" id="PS51900"/>
    </source>
</evidence>
<dbReference type="PROSITE" id="PS51900">
    <property type="entry name" value="CB"/>
    <property type="match status" value="1"/>
</dbReference>
<evidence type="ECO:0000256" key="5">
    <source>
        <dbReference type="PROSITE-ProRule" id="PRU01248"/>
    </source>
</evidence>
<dbReference type="AlphaFoldDB" id="B1ZY20"/>
<evidence type="ECO:0000256" key="1">
    <source>
        <dbReference type="ARBA" id="ARBA00008857"/>
    </source>
</evidence>
<dbReference type="OrthoDB" id="179876at2"/>
<keyword evidence="3 5" id="KW-0238">DNA-binding</keyword>
<dbReference type="GO" id="GO:0003677">
    <property type="term" value="F:DNA binding"/>
    <property type="evidence" value="ECO:0007669"/>
    <property type="project" value="UniProtKB-UniRule"/>
</dbReference>
<feature type="domain" description="Core-binding (CB)" evidence="7">
    <location>
        <begin position="80"/>
        <end position="163"/>
    </location>
</feature>
<dbReference type="InterPro" id="IPR002104">
    <property type="entry name" value="Integrase_catalytic"/>
</dbReference>
<dbReference type="InterPro" id="IPR050808">
    <property type="entry name" value="Phage_Integrase"/>
</dbReference>
<organism evidence="8 9">
    <name type="scientific">Opitutus terrae (strain DSM 11246 / JCM 15787 / PB90-1)</name>
    <dbReference type="NCBI Taxonomy" id="452637"/>
    <lineage>
        <taxon>Bacteria</taxon>
        <taxon>Pseudomonadati</taxon>
        <taxon>Verrucomicrobiota</taxon>
        <taxon>Opitutia</taxon>
        <taxon>Opitutales</taxon>
        <taxon>Opitutaceae</taxon>
        <taxon>Opitutus</taxon>
    </lineage>
</organism>
<dbReference type="eggNOG" id="COG0582">
    <property type="taxonomic scope" value="Bacteria"/>
</dbReference>
<dbReference type="PANTHER" id="PTHR30629:SF2">
    <property type="entry name" value="PROPHAGE INTEGRASE INTS-RELATED"/>
    <property type="match status" value="1"/>
</dbReference>
<dbReference type="Pfam" id="PF00589">
    <property type="entry name" value="Phage_integrase"/>
    <property type="match status" value="1"/>
</dbReference>